<gene>
    <name evidence="2" type="ORF">B0I22_0793</name>
</gene>
<keyword evidence="3" id="KW-1185">Reference proteome</keyword>
<keyword evidence="1" id="KW-0472">Membrane</keyword>
<dbReference type="GO" id="GO:0009279">
    <property type="term" value="C:cell outer membrane"/>
    <property type="evidence" value="ECO:0007669"/>
    <property type="project" value="UniProtKB-SubCell"/>
</dbReference>
<accession>A0A4R8IAG9</accession>
<keyword evidence="1" id="KW-0813">Transport</keyword>
<organism evidence="2 3">
    <name type="scientific">Epilithonimonas xixisoli</name>
    <dbReference type="NCBI Taxonomy" id="1476462"/>
    <lineage>
        <taxon>Bacteria</taxon>
        <taxon>Pseudomonadati</taxon>
        <taxon>Bacteroidota</taxon>
        <taxon>Flavobacteriia</taxon>
        <taxon>Flavobacteriales</taxon>
        <taxon>Weeksellaceae</taxon>
        <taxon>Chryseobacterium group</taxon>
        <taxon>Epilithonimonas</taxon>
    </lineage>
</organism>
<comment type="subcellular location">
    <subcellularLocation>
        <location evidence="1">Cell outer membrane</location>
        <topology evidence="1">Multi-pass membrane protein</topology>
    </subcellularLocation>
</comment>
<reference evidence="2 3" key="1">
    <citation type="submission" date="2019-03" db="EMBL/GenBank/DDBJ databases">
        <title>Genomic Encyclopedia of Type Strains, Phase III (KMG-III): the genomes of soil and plant-associated and newly described type strains.</title>
        <authorList>
            <person name="Whitman W."/>
        </authorList>
    </citation>
    <scope>NUCLEOTIDE SEQUENCE [LARGE SCALE GENOMIC DNA]</scope>
    <source>
        <strain evidence="2 3">CGMCC 1.12802</strain>
    </source>
</reference>
<dbReference type="Gene3D" id="2.170.130.10">
    <property type="entry name" value="TonB-dependent receptor, plug domain"/>
    <property type="match status" value="1"/>
</dbReference>
<dbReference type="OrthoDB" id="7432683at2"/>
<sequence length="224" mass="24748">MKVTIPKPCHENWANMTPEEKGRFCQVCSKSVRDFTSASDLDIITDLSENPNICASFRVDQLDRNLSYSFINSLFAKFAVGFVLTSGGIVSAQTQPKVNQPVKTSSPTKITGEVVQVQVPKEPVKRDQNTPFRLGKIAISDADRQNPNTQHFRTGAPLSINEKNLPLYVADGKIITNKQFQQIDSKNIKDIKVLKGKDATSKYGAKGKNGVVIVSLKGKQFFTD</sequence>
<evidence type="ECO:0000313" key="3">
    <source>
        <dbReference type="Proteomes" id="UP000295313"/>
    </source>
</evidence>
<evidence type="ECO:0000256" key="1">
    <source>
        <dbReference type="PROSITE-ProRule" id="PRU01360"/>
    </source>
</evidence>
<evidence type="ECO:0000313" key="2">
    <source>
        <dbReference type="EMBL" id="TDX86654.1"/>
    </source>
</evidence>
<comment type="similarity">
    <text evidence="1">Belongs to the TonB-dependent receptor family.</text>
</comment>
<dbReference type="PROSITE" id="PS52016">
    <property type="entry name" value="TONB_DEPENDENT_REC_3"/>
    <property type="match status" value="1"/>
</dbReference>
<proteinExistence type="inferred from homology"/>
<protein>
    <submittedName>
        <fullName evidence="2">TonB-dependent receptor-like protein</fullName>
    </submittedName>
</protein>
<comment type="caution">
    <text evidence="2">The sequence shown here is derived from an EMBL/GenBank/DDBJ whole genome shotgun (WGS) entry which is preliminary data.</text>
</comment>
<dbReference type="InterPro" id="IPR039426">
    <property type="entry name" value="TonB-dep_rcpt-like"/>
</dbReference>
<keyword evidence="1" id="KW-0998">Cell outer membrane</keyword>
<keyword evidence="2" id="KW-0675">Receptor</keyword>
<name>A0A4R8IAG9_9FLAO</name>
<dbReference type="Proteomes" id="UP000295313">
    <property type="component" value="Unassembled WGS sequence"/>
</dbReference>
<dbReference type="InterPro" id="IPR037066">
    <property type="entry name" value="Plug_dom_sf"/>
</dbReference>
<keyword evidence="1" id="KW-0812">Transmembrane</keyword>
<keyword evidence="1" id="KW-1134">Transmembrane beta strand</keyword>
<dbReference type="SUPFAM" id="SSF56935">
    <property type="entry name" value="Porins"/>
    <property type="match status" value="1"/>
</dbReference>
<dbReference type="AlphaFoldDB" id="A0A4R8IAG9"/>
<dbReference type="EMBL" id="SOEO01000001">
    <property type="protein sequence ID" value="TDX86654.1"/>
    <property type="molecule type" value="Genomic_DNA"/>
</dbReference>
<dbReference type="RefSeq" id="WP_133943304.1">
    <property type="nucleotide sequence ID" value="NZ_SOEO01000001.1"/>
</dbReference>